<dbReference type="Gene3D" id="1.10.150.240">
    <property type="entry name" value="Putative phosphatase, domain 2"/>
    <property type="match status" value="1"/>
</dbReference>
<proteinExistence type="predicted"/>
<dbReference type="InterPro" id="IPR023198">
    <property type="entry name" value="PGP-like_dom2"/>
</dbReference>
<dbReference type="EMBL" id="CP097899">
    <property type="protein sequence ID" value="URN93507.1"/>
    <property type="molecule type" value="Genomic_DNA"/>
</dbReference>
<dbReference type="SUPFAM" id="SSF56784">
    <property type="entry name" value="HAD-like"/>
    <property type="match status" value="1"/>
</dbReference>
<evidence type="ECO:0000313" key="2">
    <source>
        <dbReference type="Proteomes" id="UP001056756"/>
    </source>
</evidence>
<name>A0A9J6ZBQ5_9BACL</name>
<dbReference type="KEGG" id="plig:NAG76_16950"/>
<dbReference type="Gene3D" id="3.40.50.1000">
    <property type="entry name" value="HAD superfamily/HAD-like"/>
    <property type="match status" value="1"/>
</dbReference>
<gene>
    <name evidence="1" type="ORF">NAG76_16950</name>
</gene>
<dbReference type="PANTHER" id="PTHR43611">
    <property type="entry name" value="ALPHA-D-GLUCOSE 1-PHOSPHATE PHOSPHATASE"/>
    <property type="match status" value="1"/>
</dbReference>
<organism evidence="1 2">
    <name type="scientific">Candidatus Pristimantibacillus lignocellulolyticus</name>
    <dbReference type="NCBI Taxonomy" id="2994561"/>
    <lineage>
        <taxon>Bacteria</taxon>
        <taxon>Bacillati</taxon>
        <taxon>Bacillota</taxon>
        <taxon>Bacilli</taxon>
        <taxon>Bacillales</taxon>
        <taxon>Paenibacillaceae</taxon>
        <taxon>Candidatus Pristimantibacillus</taxon>
    </lineage>
</organism>
<protein>
    <submittedName>
        <fullName evidence="1">Haloacid dehalogenase</fullName>
    </submittedName>
</protein>
<sequence>MRNILVLDVGGVLATNLTPRLWQDLADLSNTSIDTMYASYKQEISKQLWTGQCTEKQFWQWLASYGVQLSVSDQRRLITQALQPLPALDYLERWSKLADIYIMSNHLNDWLQPLLAPYLPYIKSIHVSDQVRLSKPNPKWFQLLHEQFTDVSSIWFVDDSSNNIAVAQTIGWNVLLADQNHDWIATLTEQLQSTSNN</sequence>
<evidence type="ECO:0000313" key="1">
    <source>
        <dbReference type="EMBL" id="URN93507.1"/>
    </source>
</evidence>
<reference evidence="1" key="1">
    <citation type="submission" date="2022-05" db="EMBL/GenBank/DDBJ databases">
        <title>Novel bacterial taxa in a minimal lignocellulolytic consortium and its capacity to transform plastics disclosed by genome-resolved metagenomics.</title>
        <authorList>
            <person name="Rodriguez C.A.D."/>
            <person name="Diaz-Garcia L."/>
            <person name="Herrera K."/>
            <person name="Tarazona N.A."/>
            <person name="Sproer C."/>
            <person name="Overmann J."/>
            <person name="Jimenez D.J."/>
        </authorList>
    </citation>
    <scope>NUCLEOTIDE SEQUENCE</scope>
    <source>
        <strain evidence="1">MAG5</strain>
    </source>
</reference>
<dbReference type="InterPro" id="IPR036412">
    <property type="entry name" value="HAD-like_sf"/>
</dbReference>
<dbReference type="InterPro" id="IPR023214">
    <property type="entry name" value="HAD_sf"/>
</dbReference>
<dbReference type="Proteomes" id="UP001056756">
    <property type="component" value="Chromosome"/>
</dbReference>
<accession>A0A9J6ZBQ5</accession>
<dbReference type="AlphaFoldDB" id="A0A9J6ZBQ5"/>
<dbReference type="PANTHER" id="PTHR43611:SF3">
    <property type="entry name" value="FLAVIN MONONUCLEOTIDE HYDROLASE 1, CHLOROPLATIC"/>
    <property type="match status" value="1"/>
</dbReference>